<evidence type="ECO:0000256" key="1">
    <source>
        <dbReference type="SAM" id="SignalP"/>
    </source>
</evidence>
<feature type="signal peptide" evidence="1">
    <location>
        <begin position="1"/>
        <end position="21"/>
    </location>
</feature>
<dbReference type="EMBL" id="GALA01000395">
    <property type="protein sequence ID" value="JAA94457.1"/>
    <property type="molecule type" value="mRNA"/>
</dbReference>
<accession>T1E3F8</accession>
<sequence>MSCLYLLRLFFFFALLHHTAEFPIRFCVFFLSQKLGNVCTSEITPKFESLFCHTVSSNFSTSLIQLPDCSPVCLVSESKEIPP</sequence>
<evidence type="ECO:0000313" key="2">
    <source>
        <dbReference type="EMBL" id="JAA94457.1"/>
    </source>
</evidence>
<proteinExistence type="evidence at transcript level"/>
<dbReference type="AlphaFoldDB" id="T1E3F8"/>
<protein>
    <submittedName>
        <fullName evidence="2">Putative secreted protein</fullName>
    </submittedName>
</protein>
<organism evidence="2">
    <name type="scientific">Psorophora albipes</name>
    <dbReference type="NCBI Taxonomy" id="869069"/>
    <lineage>
        <taxon>Eukaryota</taxon>
        <taxon>Metazoa</taxon>
        <taxon>Ecdysozoa</taxon>
        <taxon>Arthropoda</taxon>
        <taxon>Hexapoda</taxon>
        <taxon>Insecta</taxon>
        <taxon>Pterygota</taxon>
        <taxon>Neoptera</taxon>
        <taxon>Endopterygota</taxon>
        <taxon>Diptera</taxon>
        <taxon>Nematocera</taxon>
        <taxon>Culicoidea</taxon>
        <taxon>Culicidae</taxon>
        <taxon>Culicinae</taxon>
        <taxon>Aedini</taxon>
        <taxon>Psorophora</taxon>
    </lineage>
</organism>
<name>T1E3F8_9DIPT</name>
<reference evidence="2" key="1">
    <citation type="journal article" date="2013" name="BMC Genomics">
        <title>A deep insight into the sialotranscriptome of the mosquito, Psorophora albipes.</title>
        <authorList>
            <person name="Chagas A.C."/>
            <person name="Calvo E."/>
            <person name="Rios-Velasquez C.M."/>
            <person name="Pessoa F.A."/>
            <person name="Medeiros J.F."/>
            <person name="Ribeiro J.M."/>
        </authorList>
    </citation>
    <scope>NUCLEOTIDE SEQUENCE</scope>
</reference>
<feature type="chain" id="PRO_5004575166" evidence="1">
    <location>
        <begin position="22"/>
        <end position="83"/>
    </location>
</feature>
<keyword evidence="1" id="KW-0732">Signal</keyword>